<proteinExistence type="predicted"/>
<feature type="transmembrane region" description="Helical" evidence="1">
    <location>
        <begin position="123"/>
        <end position="142"/>
    </location>
</feature>
<protein>
    <recommendedName>
        <fullName evidence="3">DUF6535 domain-containing protein</fullName>
    </recommendedName>
</protein>
<dbReference type="Pfam" id="PF20153">
    <property type="entry name" value="DUF6535"/>
    <property type="match status" value="1"/>
</dbReference>
<accession>A0A8H6YHI4</accession>
<feature type="signal peptide" evidence="2">
    <location>
        <begin position="1"/>
        <end position="26"/>
    </location>
</feature>
<keyword evidence="1" id="KW-0812">Transmembrane</keyword>
<evidence type="ECO:0000313" key="4">
    <source>
        <dbReference type="EMBL" id="KAF7361260.1"/>
    </source>
</evidence>
<feature type="chain" id="PRO_5034178814" description="DUF6535 domain-containing protein" evidence="2">
    <location>
        <begin position="27"/>
        <end position="864"/>
    </location>
</feature>
<evidence type="ECO:0000259" key="3">
    <source>
        <dbReference type="Pfam" id="PF20153"/>
    </source>
</evidence>
<comment type="caution">
    <text evidence="4">The sequence shown here is derived from an EMBL/GenBank/DDBJ whole genome shotgun (WGS) entry which is preliminary data.</text>
</comment>
<evidence type="ECO:0000256" key="2">
    <source>
        <dbReference type="SAM" id="SignalP"/>
    </source>
</evidence>
<dbReference type="EMBL" id="JACAZH010000008">
    <property type="protein sequence ID" value="KAF7361260.1"/>
    <property type="molecule type" value="Genomic_DNA"/>
</dbReference>
<name>A0A8H6YHI4_9AGAR</name>
<keyword evidence="2" id="KW-0732">Signal</keyword>
<evidence type="ECO:0000256" key="1">
    <source>
        <dbReference type="SAM" id="Phobius"/>
    </source>
</evidence>
<dbReference type="InterPro" id="IPR045338">
    <property type="entry name" value="DUF6535"/>
</dbReference>
<reference evidence="4" key="1">
    <citation type="submission" date="2020-05" db="EMBL/GenBank/DDBJ databases">
        <title>Mycena genomes resolve the evolution of fungal bioluminescence.</title>
        <authorList>
            <person name="Tsai I.J."/>
        </authorList>
    </citation>
    <scope>NUCLEOTIDE SEQUENCE</scope>
    <source>
        <strain evidence="4">160909Yilan</strain>
    </source>
</reference>
<sequence>MHLPTYRKIPASTTSLLLAWVNVIFSAVEERSSVAQATLSYALKLPEAVYQFPFSASTGGILLAVDASTAAETNRVMEKHPPKEPIPVVDTPGDEPCAKIWSVYISEAERKDRDLADSWRSNANGVLIFAGLFSAILTAFIIENLQPEMDSLSLACIAQSAANATNSIPASVHPNVLPCAKFGKALAGSPTSGSSLACNILWFFSLGFSLTSALAATLVEQWARDFISRTERLSNPVKRARIFAYLYYGLRRFNMHRLVAAIPLLLHLSLLFFFAGLIVFLAPVNTTVAGVAAVPIAIILLLYGYMTVLPLLVLDCPCLTPLSRILWDIRSYFLRQLISYRMRCETKADRLYLLSMDEAMIEEATLRSDDRVERDKRALAWTMKSLADDDELEPFVEGIPDMIWGPDGRRRKYDDLIRGLLRDPQVLLGSRIQHLFSSCESGLLEPAVKARREVSCLKAIWYLGMMGEKGIDRDPSKTYDIMHPPPPDPVQPMNFLEGLRFPPLKTPAMTRYLPSITALADWNNLCSLYGHFKKLTASLNNREAQGRLSDIRVELEGFLAERRRCKWAYLVPISSQTLNLEKLSQELKALYDKHEPLTVQASFVWVDSVSQLIALSATSFNSVQYHVLLSFLQRCTDLDELPYEFDLTVQILQDGLNPVGIPIGLAVATFCDNVRKAVQIKSPSITHNDRVIGTVLPWIDKAYGMSTEMVERVSNAGMEYINNRYSNDAICRALRDSSITRMWERLTGRLETCRPDMLGDYSKAIWHLASLFPGLSTPDARLSEWPNFTPNTLSVAPAPSYSASVIALLKTHILNAFDDAYQTTVLSSHLQALETQITALDARIKAKENPSLGGCNVGIAKNRD</sequence>
<dbReference type="OrthoDB" id="3235960at2759"/>
<feature type="transmembrane region" description="Helical" evidence="1">
    <location>
        <begin position="258"/>
        <end position="282"/>
    </location>
</feature>
<feature type="transmembrane region" description="Helical" evidence="1">
    <location>
        <begin position="288"/>
        <end position="314"/>
    </location>
</feature>
<dbReference type="Proteomes" id="UP000623467">
    <property type="component" value="Unassembled WGS sequence"/>
</dbReference>
<organism evidence="4 5">
    <name type="scientific">Mycena sanguinolenta</name>
    <dbReference type="NCBI Taxonomy" id="230812"/>
    <lineage>
        <taxon>Eukaryota</taxon>
        <taxon>Fungi</taxon>
        <taxon>Dikarya</taxon>
        <taxon>Basidiomycota</taxon>
        <taxon>Agaricomycotina</taxon>
        <taxon>Agaricomycetes</taxon>
        <taxon>Agaricomycetidae</taxon>
        <taxon>Agaricales</taxon>
        <taxon>Marasmiineae</taxon>
        <taxon>Mycenaceae</taxon>
        <taxon>Mycena</taxon>
    </lineage>
</organism>
<keyword evidence="5" id="KW-1185">Reference proteome</keyword>
<evidence type="ECO:0000313" key="5">
    <source>
        <dbReference type="Proteomes" id="UP000623467"/>
    </source>
</evidence>
<gene>
    <name evidence="4" type="ORF">MSAN_01158300</name>
</gene>
<feature type="domain" description="DUF6535" evidence="3">
    <location>
        <begin position="101"/>
        <end position="282"/>
    </location>
</feature>
<keyword evidence="1" id="KW-1133">Transmembrane helix</keyword>
<keyword evidence="1" id="KW-0472">Membrane</keyword>
<dbReference type="AlphaFoldDB" id="A0A8H6YHI4"/>